<evidence type="ECO:0000256" key="3">
    <source>
        <dbReference type="ARBA" id="ARBA00022692"/>
    </source>
</evidence>
<evidence type="ECO:0000256" key="9">
    <source>
        <dbReference type="ARBA" id="ARBA00023136"/>
    </source>
</evidence>
<evidence type="ECO:0000256" key="5">
    <source>
        <dbReference type="ARBA" id="ARBA00022741"/>
    </source>
</evidence>
<evidence type="ECO:0000256" key="1">
    <source>
        <dbReference type="ARBA" id="ARBA00004141"/>
    </source>
</evidence>
<dbReference type="Gene3D" id="3.40.50.1000">
    <property type="entry name" value="HAD superfamily/HAD-like"/>
    <property type="match status" value="1"/>
</dbReference>
<dbReference type="Gene3D" id="2.70.150.10">
    <property type="entry name" value="Calcium-transporting ATPase, cytoplasmic transduction domain A"/>
    <property type="match status" value="1"/>
</dbReference>
<feature type="domain" description="HMA" evidence="12">
    <location>
        <begin position="10"/>
        <end position="76"/>
    </location>
</feature>
<dbReference type="SFLD" id="SFLDG00002">
    <property type="entry name" value="C1.7:_P-type_atpase_like"/>
    <property type="match status" value="1"/>
</dbReference>
<gene>
    <name evidence="13" type="ORF">ACFPQ6_15500</name>
</gene>
<dbReference type="InterPro" id="IPR001757">
    <property type="entry name" value="P_typ_ATPase"/>
</dbReference>
<dbReference type="InterPro" id="IPR023298">
    <property type="entry name" value="ATPase_P-typ_TM_dom_sf"/>
</dbReference>
<organism evidence="13 14">
    <name type="scientific">Deinococcus petrolearius</name>
    <dbReference type="NCBI Taxonomy" id="1751295"/>
    <lineage>
        <taxon>Bacteria</taxon>
        <taxon>Thermotogati</taxon>
        <taxon>Deinococcota</taxon>
        <taxon>Deinococci</taxon>
        <taxon>Deinococcales</taxon>
        <taxon>Deinococcaceae</taxon>
        <taxon>Deinococcus</taxon>
    </lineage>
</organism>
<evidence type="ECO:0000256" key="8">
    <source>
        <dbReference type="ARBA" id="ARBA00022989"/>
    </source>
</evidence>
<dbReference type="InterPro" id="IPR044492">
    <property type="entry name" value="P_typ_ATPase_HD_dom"/>
</dbReference>
<feature type="transmembrane region" description="Helical" evidence="10">
    <location>
        <begin position="101"/>
        <end position="118"/>
    </location>
</feature>
<dbReference type="InterPro" id="IPR027256">
    <property type="entry name" value="P-typ_ATPase_IB"/>
</dbReference>
<keyword evidence="3 10" id="KW-0812">Transmembrane</keyword>
<dbReference type="InterPro" id="IPR023299">
    <property type="entry name" value="ATPase_P-typ_cyto_dom_N"/>
</dbReference>
<keyword evidence="6 10" id="KW-0067">ATP-binding</keyword>
<evidence type="ECO:0000256" key="2">
    <source>
        <dbReference type="ARBA" id="ARBA00006024"/>
    </source>
</evidence>
<dbReference type="InterPro" id="IPR036412">
    <property type="entry name" value="HAD-like_sf"/>
</dbReference>
<dbReference type="PROSITE" id="PS01229">
    <property type="entry name" value="COF_2"/>
    <property type="match status" value="1"/>
</dbReference>
<evidence type="ECO:0000256" key="10">
    <source>
        <dbReference type="RuleBase" id="RU362081"/>
    </source>
</evidence>
<dbReference type="PANTHER" id="PTHR48085:SF5">
    <property type="entry name" value="CADMIUM_ZINC-TRANSPORTING ATPASE HMA4-RELATED"/>
    <property type="match status" value="1"/>
</dbReference>
<proteinExistence type="inferred from homology"/>
<dbReference type="NCBIfam" id="TIGR01494">
    <property type="entry name" value="ATPase_P-type"/>
    <property type="match status" value="1"/>
</dbReference>
<dbReference type="PROSITE" id="PS50846">
    <property type="entry name" value="HMA_2"/>
    <property type="match status" value="1"/>
</dbReference>
<evidence type="ECO:0000313" key="14">
    <source>
        <dbReference type="Proteomes" id="UP001595979"/>
    </source>
</evidence>
<comment type="similarity">
    <text evidence="2 10">Belongs to the cation transport ATPase (P-type) (TC 3.A.3) family. Type IB subfamily.</text>
</comment>
<dbReference type="NCBIfam" id="TIGR01525">
    <property type="entry name" value="ATPase-IB_hvy"/>
    <property type="match status" value="1"/>
</dbReference>
<dbReference type="SFLD" id="SFLDS00003">
    <property type="entry name" value="Haloacid_Dehalogenase"/>
    <property type="match status" value="1"/>
</dbReference>
<dbReference type="SUPFAM" id="SSF56784">
    <property type="entry name" value="HAD-like"/>
    <property type="match status" value="1"/>
</dbReference>
<keyword evidence="10" id="KW-1003">Cell membrane</keyword>
<evidence type="ECO:0000256" key="11">
    <source>
        <dbReference type="SAM" id="MobiDB-lite"/>
    </source>
</evidence>
<keyword evidence="9 10" id="KW-0472">Membrane</keyword>
<dbReference type="InterPro" id="IPR018303">
    <property type="entry name" value="ATPase_P-typ_P_site"/>
</dbReference>
<dbReference type="InterPro" id="IPR006121">
    <property type="entry name" value="HMA_dom"/>
</dbReference>
<protein>
    <submittedName>
        <fullName evidence="13">Heavy metal translocating P-type ATPase</fullName>
    </submittedName>
</protein>
<dbReference type="Pfam" id="PF00702">
    <property type="entry name" value="Hydrolase"/>
    <property type="match status" value="1"/>
</dbReference>
<feature type="region of interest" description="Disordered" evidence="11">
    <location>
        <begin position="70"/>
        <end position="91"/>
    </location>
</feature>
<dbReference type="Gene3D" id="3.30.70.100">
    <property type="match status" value="1"/>
</dbReference>
<dbReference type="SUPFAM" id="SSF81653">
    <property type="entry name" value="Calcium ATPase, transduction domain A"/>
    <property type="match status" value="1"/>
</dbReference>
<feature type="compositionally biased region" description="Basic and acidic residues" evidence="11">
    <location>
        <begin position="70"/>
        <end position="88"/>
    </location>
</feature>
<dbReference type="SUPFAM" id="SSF55008">
    <property type="entry name" value="HMA, heavy metal-associated domain"/>
    <property type="match status" value="1"/>
</dbReference>
<evidence type="ECO:0000256" key="7">
    <source>
        <dbReference type="ARBA" id="ARBA00022967"/>
    </source>
</evidence>
<evidence type="ECO:0000256" key="6">
    <source>
        <dbReference type="ARBA" id="ARBA00022840"/>
    </source>
</evidence>
<dbReference type="NCBIfam" id="TIGR01512">
    <property type="entry name" value="ATPase-IB2_Cd"/>
    <property type="match status" value="1"/>
</dbReference>
<dbReference type="Proteomes" id="UP001595979">
    <property type="component" value="Unassembled WGS sequence"/>
</dbReference>
<evidence type="ECO:0000256" key="4">
    <source>
        <dbReference type="ARBA" id="ARBA00022723"/>
    </source>
</evidence>
<comment type="caution">
    <text evidence="13">The sequence shown here is derived from an EMBL/GenBank/DDBJ whole genome shotgun (WGS) entry which is preliminary data.</text>
</comment>
<dbReference type="InterPro" id="IPR059000">
    <property type="entry name" value="ATPase_P-type_domA"/>
</dbReference>
<keyword evidence="5 10" id="KW-0547">Nucleotide-binding</keyword>
<feature type="transmembrane region" description="Helical" evidence="10">
    <location>
        <begin position="659"/>
        <end position="684"/>
    </location>
</feature>
<keyword evidence="4 10" id="KW-0479">Metal-binding</keyword>
<dbReference type="InterPro" id="IPR008250">
    <property type="entry name" value="ATPase_P-typ_transduc_dom_A_sf"/>
</dbReference>
<dbReference type="InterPro" id="IPR023214">
    <property type="entry name" value="HAD_sf"/>
</dbReference>
<keyword evidence="14" id="KW-1185">Reference proteome</keyword>
<comment type="subcellular location">
    <subcellularLocation>
        <location evidence="10">Cell membrane</location>
    </subcellularLocation>
    <subcellularLocation>
        <location evidence="1">Membrane</location>
        <topology evidence="1">Multi-pass membrane protein</topology>
    </subcellularLocation>
</comment>
<reference evidence="14" key="1">
    <citation type="journal article" date="2019" name="Int. J. Syst. Evol. Microbiol.">
        <title>The Global Catalogue of Microorganisms (GCM) 10K type strain sequencing project: providing services to taxonomists for standard genome sequencing and annotation.</title>
        <authorList>
            <consortium name="The Broad Institute Genomics Platform"/>
            <consortium name="The Broad Institute Genome Sequencing Center for Infectious Disease"/>
            <person name="Wu L."/>
            <person name="Ma J."/>
        </authorList>
    </citation>
    <scope>NUCLEOTIDE SEQUENCE [LARGE SCALE GENOMIC DNA]</scope>
    <source>
        <strain evidence="14">CGMCC 1.15053</strain>
    </source>
</reference>
<dbReference type="Pfam" id="PF00403">
    <property type="entry name" value="HMA"/>
    <property type="match status" value="1"/>
</dbReference>
<dbReference type="InterPro" id="IPR036163">
    <property type="entry name" value="HMA_dom_sf"/>
</dbReference>
<dbReference type="Pfam" id="PF00122">
    <property type="entry name" value="E1-E2_ATPase"/>
    <property type="match status" value="1"/>
</dbReference>
<dbReference type="NCBIfam" id="TIGR01511">
    <property type="entry name" value="ATPase-IB1_Cu"/>
    <property type="match status" value="1"/>
</dbReference>
<feature type="transmembrane region" description="Helical" evidence="10">
    <location>
        <begin position="351"/>
        <end position="375"/>
    </location>
</feature>
<dbReference type="EMBL" id="JBHSOH010000031">
    <property type="protein sequence ID" value="MFC5849710.1"/>
    <property type="molecule type" value="Genomic_DNA"/>
</dbReference>
<dbReference type="PRINTS" id="PR00941">
    <property type="entry name" value="CDATPASE"/>
</dbReference>
<dbReference type="PROSITE" id="PS00154">
    <property type="entry name" value="ATPASE_E1_E2"/>
    <property type="match status" value="1"/>
</dbReference>
<dbReference type="Gene3D" id="3.40.1110.10">
    <property type="entry name" value="Calcium-transporting ATPase, cytoplasmic domain N"/>
    <property type="match status" value="1"/>
</dbReference>
<dbReference type="SUPFAM" id="SSF81665">
    <property type="entry name" value="Calcium ATPase, transmembrane domain M"/>
    <property type="match status" value="1"/>
</dbReference>
<evidence type="ECO:0000259" key="12">
    <source>
        <dbReference type="PROSITE" id="PS50846"/>
    </source>
</evidence>
<keyword evidence="8 10" id="KW-1133">Transmembrane helix</keyword>
<evidence type="ECO:0000313" key="13">
    <source>
        <dbReference type="EMBL" id="MFC5849710.1"/>
    </source>
</evidence>
<dbReference type="SFLD" id="SFLDF00027">
    <property type="entry name" value="p-type_atpase"/>
    <property type="match status" value="1"/>
</dbReference>
<dbReference type="InterPro" id="IPR051014">
    <property type="entry name" value="Cation_Transport_ATPase_IB"/>
</dbReference>
<feature type="transmembrane region" description="Helical" evidence="10">
    <location>
        <begin position="324"/>
        <end position="345"/>
    </location>
</feature>
<accession>A0ABW1DM51</accession>
<dbReference type="PANTHER" id="PTHR48085">
    <property type="entry name" value="CADMIUM/ZINC-TRANSPORTING ATPASE HMA2-RELATED"/>
    <property type="match status" value="1"/>
</dbReference>
<dbReference type="RefSeq" id="WP_380051073.1">
    <property type="nucleotide sequence ID" value="NZ_JBHSOH010000031.1"/>
</dbReference>
<dbReference type="CDD" id="cd07546">
    <property type="entry name" value="P-type_ATPase_Pb_Zn_Cd2-like"/>
    <property type="match status" value="1"/>
</dbReference>
<name>A0ABW1DM51_9DEIO</name>
<dbReference type="PRINTS" id="PR00119">
    <property type="entry name" value="CATATPASE"/>
</dbReference>
<keyword evidence="7" id="KW-1278">Translocase</keyword>
<dbReference type="CDD" id="cd00371">
    <property type="entry name" value="HMA"/>
    <property type="match status" value="1"/>
</dbReference>
<sequence length="711" mass="74391">MTSRSAAALTPLEYFVEGMDCPTCVRKIEGAVERTPGASAARTNLTTQTLVLTLDEAQTFRTTLERTLRDLGHTPKPLTDDSGERQAHETNAWHATRQGRLVLTTGGLLLLAYAFSLIEPQLSLWGYAAATLLGTWPLARKAVAGARAGDPFSINTLVSLAAIGALLIGQAAEAAVVVFFFAIGELLEGVAVGRARSGIKALARLTPKTARVLKKGKVFDLPVDALKIGTLIQVQPGDRVPADGLITEGTSHLDDSPVTGESVPVSKTIGDTVYAGSINTDGVLTIRVERETQDNTIARIIHLVEQAEASRAPISRFIDRFSRIYTPIVVLIAALTAILPPLFFAGDWMTWVYKGITLLLIGCPCALVLSVPASITSGLSAGTRLGLLIKGGAALEAIGGAKTVAFDKTGTLTAGRPRVTDLVALRGTEQDILKLAAAVEGGSHHPLARAIVEHAAHLDVPTVTDARAIAGQAVTATIGDATYAVGSPRYTQSTVGLNLAVENQIADLERQGKTVVVLSNATQPLGLLAIRDEPRVDARAAIARLKALGVKPVMLTGDNARTGQAIASDLGLDVQAELLPEDKLRLVSELQRDGKVVMVGDGINDAPALAAADIGVAMGGGTDVALETADAALLHHRVSGVADMVSLSRATMRNIKQNVAFAIGLKAIFLVTTLLGITGLWPAILSDTGATVLVTANALRLLAFRSPAQEA</sequence>